<evidence type="ECO:0000256" key="2">
    <source>
        <dbReference type="ARBA" id="ARBA00004316"/>
    </source>
</evidence>
<protein>
    <recommendedName>
        <fullName evidence="9">Dynein regulatory complex protein 10</fullName>
    </recommendedName>
</protein>
<dbReference type="GO" id="GO:0005856">
    <property type="term" value="C:cytoskeleton"/>
    <property type="evidence" value="ECO:0007669"/>
    <property type="project" value="UniProtKB-SubCell"/>
</dbReference>
<dbReference type="EMBL" id="AHZU02000129">
    <property type="protein sequence ID" value="KFG48136.1"/>
    <property type="molecule type" value="Genomic_DNA"/>
</dbReference>
<evidence type="ECO:0000256" key="3">
    <source>
        <dbReference type="ARBA" id="ARBA00022490"/>
    </source>
</evidence>
<dbReference type="AlphaFoldDB" id="A0A086KUR8"/>
<dbReference type="InterPro" id="IPR042618">
    <property type="entry name" value="IQCG"/>
</dbReference>
<evidence type="ECO:0000256" key="4">
    <source>
        <dbReference type="ARBA" id="ARBA00023212"/>
    </source>
</evidence>
<name>A0A086KUR8_TOXGO</name>
<sequence>MAESAVAPSATKSNAVQLTPVEAFRACVLIDEALRQLSFVSKLVPAGHTARRDELSLSKGDDIVRMIQEQSSLQEKFKELTDSKQQLRGLSNIEKLKSVEAELEEVSQKLREANKELCRNLKQNPNLQENAVKLQLERQKVEEWYADVRDELQDAYTFKSLQDRVAQEKHQQEKLNEVKKRTRESAQAVRLLEAELKKETAEYEREMKQTNAEISSLKEELQQNRLKSSLKLSFEEKQLAAQEQALLRVFQQKEIELQRQLAKELSEAYLEEFAHTEILKFSREYIQNVQDEKQAWHERFTKETEEKQKELTALLKHQNSLLRTLAVAQQRLDEDRERKDAEEKAAIAKAAILVERSKQAEKLKQAASTIRHFARLYLKRIQETLQESKKSKGKGKLKGKGKR</sequence>
<evidence type="ECO:0000256" key="1">
    <source>
        <dbReference type="ARBA" id="ARBA00004245"/>
    </source>
</evidence>
<dbReference type="PANTHER" id="PTHR14871">
    <property type="entry name" value="DYNEIN REGULATORY COMPLEX PROTEIN 9"/>
    <property type="match status" value="1"/>
</dbReference>
<dbReference type="OrthoDB" id="10254713at2759"/>
<organism evidence="7 8">
    <name type="scientific">Toxoplasma gondii GAB2-2007-GAL-DOM2</name>
    <dbReference type="NCBI Taxonomy" id="1130820"/>
    <lineage>
        <taxon>Eukaryota</taxon>
        <taxon>Sar</taxon>
        <taxon>Alveolata</taxon>
        <taxon>Apicomplexa</taxon>
        <taxon>Conoidasida</taxon>
        <taxon>Coccidia</taxon>
        <taxon>Eucoccidiorida</taxon>
        <taxon>Eimeriorina</taxon>
        <taxon>Sarcocystidae</taxon>
        <taxon>Toxoplasma</taxon>
    </lineage>
</organism>
<dbReference type="GO" id="GO:0031514">
    <property type="term" value="C:motile cilium"/>
    <property type="evidence" value="ECO:0007669"/>
    <property type="project" value="TreeGrafter"/>
</dbReference>
<dbReference type="PANTHER" id="PTHR14871:SF1">
    <property type="entry name" value="DYNEIN REGULATORY COMPLEX PROTEIN 9"/>
    <property type="match status" value="1"/>
</dbReference>
<evidence type="ECO:0000256" key="6">
    <source>
        <dbReference type="SAM" id="Coils"/>
    </source>
</evidence>
<reference evidence="7 8" key="1">
    <citation type="submission" date="2014-02" db="EMBL/GenBank/DDBJ databases">
        <authorList>
            <person name="Sibley D."/>
            <person name="Venepally P."/>
            <person name="Karamycheva S."/>
            <person name="Hadjithomas M."/>
            <person name="Khan A."/>
            <person name="Brunk B."/>
            <person name="Roos D."/>
            <person name="Caler E."/>
            <person name="Lorenzi H."/>
        </authorList>
    </citation>
    <scope>NUCLEOTIDE SEQUENCE [LARGE SCALE GENOMIC DNA]</scope>
    <source>
        <strain evidence="7 8">GAB2-2007-GAL-DOM2</strain>
    </source>
</reference>
<dbReference type="GO" id="GO:0044782">
    <property type="term" value="P:cilium organization"/>
    <property type="evidence" value="ECO:0007669"/>
    <property type="project" value="TreeGrafter"/>
</dbReference>
<feature type="coiled-coil region" evidence="6">
    <location>
        <begin position="158"/>
        <end position="227"/>
    </location>
</feature>
<evidence type="ECO:0000256" key="5">
    <source>
        <dbReference type="ARBA" id="ARBA00023273"/>
    </source>
</evidence>
<keyword evidence="4" id="KW-0206">Cytoskeleton</keyword>
<proteinExistence type="predicted"/>
<evidence type="ECO:0008006" key="9">
    <source>
        <dbReference type="Google" id="ProtNLM"/>
    </source>
</evidence>
<dbReference type="GO" id="GO:0005737">
    <property type="term" value="C:cytoplasm"/>
    <property type="evidence" value="ECO:0007669"/>
    <property type="project" value="TreeGrafter"/>
</dbReference>
<dbReference type="VEuPathDB" id="ToxoDB:TGDOM2_229915"/>
<gene>
    <name evidence="7" type="ORF">TGDOM2_229915</name>
</gene>
<dbReference type="Proteomes" id="UP000028837">
    <property type="component" value="Unassembled WGS sequence"/>
</dbReference>
<keyword evidence="3" id="KW-0963">Cytoplasm</keyword>
<evidence type="ECO:0000313" key="8">
    <source>
        <dbReference type="Proteomes" id="UP000028837"/>
    </source>
</evidence>
<comment type="caution">
    <text evidence="7">The sequence shown here is derived from an EMBL/GenBank/DDBJ whole genome shotgun (WGS) entry which is preliminary data.</text>
</comment>
<keyword evidence="6" id="KW-0175">Coiled coil</keyword>
<feature type="coiled-coil region" evidence="6">
    <location>
        <begin position="93"/>
        <end position="120"/>
    </location>
</feature>
<evidence type="ECO:0000313" key="7">
    <source>
        <dbReference type="EMBL" id="KFG48136.1"/>
    </source>
</evidence>
<comment type="subcellular location">
    <subcellularLocation>
        <location evidence="2">Cell projection</location>
    </subcellularLocation>
    <subcellularLocation>
        <location evidence="1">Cytoplasm</location>
        <location evidence="1">Cytoskeleton</location>
    </subcellularLocation>
</comment>
<keyword evidence="5" id="KW-0966">Cell projection</keyword>
<accession>A0A086KUR8</accession>